<comment type="caution">
    <text evidence="1">The sequence shown here is derived from an EMBL/GenBank/DDBJ whole genome shotgun (WGS) entry which is preliminary data.</text>
</comment>
<proteinExistence type="predicted"/>
<accession>A0ABD1LQZ9</accession>
<keyword evidence="2" id="KW-1185">Reference proteome</keyword>
<dbReference type="Proteomes" id="UP001603857">
    <property type="component" value="Unassembled WGS sequence"/>
</dbReference>
<evidence type="ECO:0000313" key="2">
    <source>
        <dbReference type="Proteomes" id="UP001603857"/>
    </source>
</evidence>
<reference evidence="1 2" key="1">
    <citation type="submission" date="2024-08" db="EMBL/GenBank/DDBJ databases">
        <title>Insights into the chromosomal genome structure of Flemingia macrophylla.</title>
        <authorList>
            <person name="Ding Y."/>
            <person name="Zhao Y."/>
            <person name="Bi W."/>
            <person name="Wu M."/>
            <person name="Zhao G."/>
            <person name="Gong Y."/>
            <person name="Li W."/>
            <person name="Zhang P."/>
        </authorList>
    </citation>
    <scope>NUCLEOTIDE SEQUENCE [LARGE SCALE GENOMIC DNA]</scope>
    <source>
        <strain evidence="1">DYQJB</strain>
        <tissue evidence="1">Leaf</tissue>
    </source>
</reference>
<organism evidence="1 2">
    <name type="scientific">Flemingia macrophylla</name>
    <dbReference type="NCBI Taxonomy" id="520843"/>
    <lineage>
        <taxon>Eukaryota</taxon>
        <taxon>Viridiplantae</taxon>
        <taxon>Streptophyta</taxon>
        <taxon>Embryophyta</taxon>
        <taxon>Tracheophyta</taxon>
        <taxon>Spermatophyta</taxon>
        <taxon>Magnoliopsida</taxon>
        <taxon>eudicotyledons</taxon>
        <taxon>Gunneridae</taxon>
        <taxon>Pentapetalae</taxon>
        <taxon>rosids</taxon>
        <taxon>fabids</taxon>
        <taxon>Fabales</taxon>
        <taxon>Fabaceae</taxon>
        <taxon>Papilionoideae</taxon>
        <taxon>50 kb inversion clade</taxon>
        <taxon>NPAAA clade</taxon>
        <taxon>indigoferoid/millettioid clade</taxon>
        <taxon>Phaseoleae</taxon>
        <taxon>Flemingia</taxon>
    </lineage>
</organism>
<gene>
    <name evidence="1" type="ORF">Fmac_025005</name>
</gene>
<protein>
    <submittedName>
        <fullName evidence="1">Uncharacterized protein</fullName>
    </submittedName>
</protein>
<evidence type="ECO:0000313" key="1">
    <source>
        <dbReference type="EMBL" id="KAL2325947.1"/>
    </source>
</evidence>
<sequence length="203" mass="22936">MWGSSGMGDLLEIFPESVRVRTKHAEKSCGVWSRWDVRYEGCTLHLRLALHPLPSSPSSFTLTSSPKPHPHLVAFLYQFIPVNPELRESLKKIKELRRRFAMSTHRGDRDDDTALHPCKRKRITSDIKKTLAKDSVAQDKVLSPIQDNSIAVEFLALIDNEGEKVNAGEQVKEKGAKNGGLSERKCDIDEMLEADEYSYECSP</sequence>
<name>A0ABD1LQZ9_9FABA</name>
<dbReference type="AlphaFoldDB" id="A0ABD1LQZ9"/>
<dbReference type="EMBL" id="JBGMDY010000008">
    <property type="protein sequence ID" value="KAL2325947.1"/>
    <property type="molecule type" value="Genomic_DNA"/>
</dbReference>